<dbReference type="GO" id="GO:0006352">
    <property type="term" value="P:DNA-templated transcription initiation"/>
    <property type="evidence" value="ECO:0007669"/>
    <property type="project" value="InterPro"/>
</dbReference>
<dbReference type="GO" id="GO:0016987">
    <property type="term" value="F:sigma factor activity"/>
    <property type="evidence" value="ECO:0007669"/>
    <property type="project" value="InterPro"/>
</dbReference>
<dbReference type="AlphaFoldDB" id="A0A2S9QDF5"/>
<dbReference type="SUPFAM" id="SSF88659">
    <property type="entry name" value="Sigma3 and sigma4 domains of RNA polymerase sigma factors"/>
    <property type="match status" value="1"/>
</dbReference>
<dbReference type="EMBL" id="PUEJ01000004">
    <property type="protein sequence ID" value="PRH87374.1"/>
    <property type="molecule type" value="Genomic_DNA"/>
</dbReference>
<sequence>MGQQIEAVVQRLRRFARALSQDSDGADALVLEILSAHEGKRLDYTRLLTALIARRRDLDDRENQLKTQRPPIKAGCSGHPDILRAFERLPLGDREVLALIIIEGLDYETAAAVLAVREEAFIARLTRAREAFSRQVDGQRHAVLRIVK</sequence>
<dbReference type="InterPro" id="IPR053866">
    <property type="entry name" value="PhyR_sigma2"/>
</dbReference>
<dbReference type="Pfam" id="PF08281">
    <property type="entry name" value="Sigma70_r4_2"/>
    <property type="match status" value="1"/>
</dbReference>
<protein>
    <submittedName>
        <fullName evidence="3">Uncharacterized protein</fullName>
    </submittedName>
</protein>
<dbReference type="GO" id="GO:0003677">
    <property type="term" value="F:DNA binding"/>
    <property type="evidence" value="ECO:0007669"/>
    <property type="project" value="InterPro"/>
</dbReference>
<reference evidence="3 4" key="1">
    <citation type="submission" date="2018-02" db="EMBL/GenBank/DDBJ databases">
        <title>Whole genome sequencing of endophytic bacterium.</title>
        <authorList>
            <person name="Eedara R."/>
            <person name="Podile A.R."/>
        </authorList>
    </citation>
    <scope>NUCLEOTIDE SEQUENCE [LARGE SCALE GENOMIC DNA]</scope>
    <source>
        <strain evidence="3 4">RP1T</strain>
    </source>
</reference>
<feature type="domain" description="RNA polymerase sigma factor 70 region 4 type 2" evidence="1">
    <location>
        <begin position="82"/>
        <end position="131"/>
    </location>
</feature>
<evidence type="ECO:0000313" key="4">
    <source>
        <dbReference type="Proteomes" id="UP000237682"/>
    </source>
</evidence>
<dbReference type="InterPro" id="IPR013249">
    <property type="entry name" value="RNA_pol_sigma70_r4_t2"/>
</dbReference>
<gene>
    <name evidence="3" type="ORF">C5L14_12180</name>
</gene>
<dbReference type="Gene3D" id="1.10.1740.10">
    <property type="match status" value="1"/>
</dbReference>
<evidence type="ECO:0000313" key="3">
    <source>
        <dbReference type="EMBL" id="PRH87374.1"/>
    </source>
</evidence>
<proteinExistence type="predicted"/>
<comment type="caution">
    <text evidence="3">The sequence shown here is derived from an EMBL/GenBank/DDBJ whole genome shotgun (WGS) entry which is preliminary data.</text>
</comment>
<dbReference type="Pfam" id="PF22029">
    <property type="entry name" value="PhyR_sigma2"/>
    <property type="match status" value="1"/>
</dbReference>
<dbReference type="Gene3D" id="1.10.10.10">
    <property type="entry name" value="Winged helix-like DNA-binding domain superfamily/Winged helix DNA-binding domain"/>
    <property type="match status" value="1"/>
</dbReference>
<dbReference type="InterPro" id="IPR013324">
    <property type="entry name" value="RNA_pol_sigma_r3/r4-like"/>
</dbReference>
<dbReference type="Proteomes" id="UP000237682">
    <property type="component" value="Unassembled WGS sequence"/>
</dbReference>
<feature type="domain" description="PhyR sigma2" evidence="2">
    <location>
        <begin position="5"/>
        <end position="36"/>
    </location>
</feature>
<name>A0A2S9QDF5_9HYPH</name>
<dbReference type="RefSeq" id="WP_105862309.1">
    <property type="nucleotide sequence ID" value="NZ_PUEJ01000004.1"/>
</dbReference>
<dbReference type="InterPro" id="IPR036388">
    <property type="entry name" value="WH-like_DNA-bd_sf"/>
</dbReference>
<accession>A0A2S9QDF5</accession>
<evidence type="ECO:0000259" key="1">
    <source>
        <dbReference type="Pfam" id="PF08281"/>
    </source>
</evidence>
<evidence type="ECO:0000259" key="2">
    <source>
        <dbReference type="Pfam" id="PF22029"/>
    </source>
</evidence>
<organism evidence="3 4">
    <name type="scientific">Labrys okinawensis</name>
    <dbReference type="NCBI Taxonomy" id="346911"/>
    <lineage>
        <taxon>Bacteria</taxon>
        <taxon>Pseudomonadati</taxon>
        <taxon>Pseudomonadota</taxon>
        <taxon>Alphaproteobacteria</taxon>
        <taxon>Hyphomicrobiales</taxon>
        <taxon>Xanthobacteraceae</taxon>
        <taxon>Labrys</taxon>
    </lineage>
</organism>
<keyword evidence="4" id="KW-1185">Reference proteome</keyword>